<evidence type="ECO:0000256" key="1">
    <source>
        <dbReference type="SAM" id="MobiDB-lite"/>
    </source>
</evidence>
<protein>
    <recommendedName>
        <fullName evidence="3">Phage tail collar domain-containing protein</fullName>
    </recommendedName>
</protein>
<comment type="caution">
    <text evidence="4">The sequence shown here is derived from an EMBL/GenBank/DDBJ whole genome shotgun (WGS) entry which is preliminary data.</text>
</comment>
<dbReference type="InterPro" id="IPR011083">
    <property type="entry name" value="Phage_tail_collar_dom"/>
</dbReference>
<evidence type="ECO:0000313" key="5">
    <source>
        <dbReference type="Proteomes" id="UP000283458"/>
    </source>
</evidence>
<dbReference type="Gene3D" id="3.90.1340.10">
    <property type="entry name" value="Phage tail collar domain"/>
    <property type="match status" value="1"/>
</dbReference>
<feature type="region of interest" description="Disordered" evidence="1">
    <location>
        <begin position="126"/>
        <end position="149"/>
    </location>
</feature>
<dbReference type="AlphaFoldDB" id="A0A418VXC7"/>
<feature type="chain" id="PRO_5019086462" description="Phage tail collar domain-containing protein" evidence="2">
    <location>
        <begin position="22"/>
        <end position="173"/>
    </location>
</feature>
<organism evidence="4 5">
    <name type="scientific">Azospirillum cavernae</name>
    <dbReference type="NCBI Taxonomy" id="2320860"/>
    <lineage>
        <taxon>Bacteria</taxon>
        <taxon>Pseudomonadati</taxon>
        <taxon>Pseudomonadota</taxon>
        <taxon>Alphaproteobacteria</taxon>
        <taxon>Rhodospirillales</taxon>
        <taxon>Azospirillaceae</taxon>
        <taxon>Azospirillum</taxon>
    </lineage>
</organism>
<evidence type="ECO:0000256" key="2">
    <source>
        <dbReference type="SAM" id="SignalP"/>
    </source>
</evidence>
<evidence type="ECO:0000259" key="3">
    <source>
        <dbReference type="Pfam" id="PF07484"/>
    </source>
</evidence>
<dbReference type="Proteomes" id="UP000283458">
    <property type="component" value="Unassembled WGS sequence"/>
</dbReference>
<sequence>MTTCSCLVPTGALLVFGGAVAPAGYLLCDGRAVDRTTYSDLFAVLGVSFGPGDGATSFNLPDMRGRVPAGKDDMGGSAVNRLTSAGSGIAGTTLGAAGGAETHTLTESQIPNHRHAVYPHAGYVVPSSGTRGAGSEDPNSTSNVSHSLTSGVGGGLAHNNAQPSLIVTYIIKA</sequence>
<gene>
    <name evidence="4" type="ORF">D3877_17025</name>
</gene>
<accession>A0A418VXC7</accession>
<dbReference type="InterPro" id="IPR037053">
    <property type="entry name" value="Phage_tail_collar_dom_sf"/>
</dbReference>
<name>A0A418VXC7_9PROT</name>
<keyword evidence="2" id="KW-0732">Signal</keyword>
<dbReference type="RefSeq" id="WP_119831895.1">
    <property type="nucleotide sequence ID" value="NZ_QYUL01000002.1"/>
</dbReference>
<dbReference type="SUPFAM" id="SSF88874">
    <property type="entry name" value="Receptor-binding domain of short tail fibre protein gp12"/>
    <property type="match status" value="1"/>
</dbReference>
<dbReference type="Pfam" id="PF07484">
    <property type="entry name" value="Collar"/>
    <property type="match status" value="1"/>
</dbReference>
<keyword evidence="5" id="KW-1185">Reference proteome</keyword>
<feature type="domain" description="Phage tail collar" evidence="3">
    <location>
        <begin position="11"/>
        <end position="68"/>
    </location>
</feature>
<dbReference type="OrthoDB" id="9810174at2"/>
<feature type="signal peptide" evidence="2">
    <location>
        <begin position="1"/>
        <end position="21"/>
    </location>
</feature>
<reference evidence="4 5" key="1">
    <citation type="submission" date="2018-09" db="EMBL/GenBank/DDBJ databases">
        <authorList>
            <person name="Zhu H."/>
        </authorList>
    </citation>
    <scope>NUCLEOTIDE SEQUENCE [LARGE SCALE GENOMIC DNA]</scope>
    <source>
        <strain evidence="4 5">K2W22B-5</strain>
    </source>
</reference>
<feature type="compositionally biased region" description="Polar residues" evidence="1">
    <location>
        <begin position="137"/>
        <end position="149"/>
    </location>
</feature>
<dbReference type="EMBL" id="QYUL01000002">
    <property type="protein sequence ID" value="RJF81809.1"/>
    <property type="molecule type" value="Genomic_DNA"/>
</dbReference>
<proteinExistence type="predicted"/>
<evidence type="ECO:0000313" key="4">
    <source>
        <dbReference type="EMBL" id="RJF81809.1"/>
    </source>
</evidence>